<feature type="non-terminal residue" evidence="1">
    <location>
        <position position="1"/>
    </location>
</feature>
<dbReference type="EMBL" id="ML208857">
    <property type="protein sequence ID" value="TFK59959.1"/>
    <property type="molecule type" value="Genomic_DNA"/>
</dbReference>
<organism evidence="1 2">
    <name type="scientific">Pluteus cervinus</name>
    <dbReference type="NCBI Taxonomy" id="181527"/>
    <lineage>
        <taxon>Eukaryota</taxon>
        <taxon>Fungi</taxon>
        <taxon>Dikarya</taxon>
        <taxon>Basidiomycota</taxon>
        <taxon>Agaricomycotina</taxon>
        <taxon>Agaricomycetes</taxon>
        <taxon>Agaricomycetidae</taxon>
        <taxon>Agaricales</taxon>
        <taxon>Pluteineae</taxon>
        <taxon>Pluteaceae</taxon>
        <taxon>Pluteus</taxon>
    </lineage>
</organism>
<accession>A0ACD3A3U1</accession>
<evidence type="ECO:0000313" key="2">
    <source>
        <dbReference type="Proteomes" id="UP000308600"/>
    </source>
</evidence>
<keyword evidence="2" id="KW-1185">Reference proteome</keyword>
<protein>
    <submittedName>
        <fullName evidence="1">Uncharacterized protein</fullName>
    </submittedName>
</protein>
<sequence>APEDLHPSQAAKIGPKRVNYGQRLPYQCKDTAKDPEECQLLSNMVSPIAEYLDEHLPTLFPDIYPIWEKYANSLPLGTVPPAYPFMGMVLNFCVATSAHKDQNDAGLCVVFPFGKYTGGELCLFEPGLVLDLKPGDIVIFPSSKITHFNGHMNGERGSVVLYSDKKMEDWIKNANGWENHITRH</sequence>
<gene>
    <name evidence="1" type="ORF">BDN72DRAFT_780018</name>
</gene>
<dbReference type="Proteomes" id="UP000308600">
    <property type="component" value="Unassembled WGS sequence"/>
</dbReference>
<name>A0ACD3A3U1_9AGAR</name>
<evidence type="ECO:0000313" key="1">
    <source>
        <dbReference type="EMBL" id="TFK59959.1"/>
    </source>
</evidence>
<proteinExistence type="predicted"/>
<reference evidence="1 2" key="1">
    <citation type="journal article" date="2019" name="Nat. Ecol. Evol.">
        <title>Megaphylogeny resolves global patterns of mushroom evolution.</title>
        <authorList>
            <person name="Varga T."/>
            <person name="Krizsan K."/>
            <person name="Foldi C."/>
            <person name="Dima B."/>
            <person name="Sanchez-Garcia M."/>
            <person name="Sanchez-Ramirez S."/>
            <person name="Szollosi G.J."/>
            <person name="Szarkandi J.G."/>
            <person name="Papp V."/>
            <person name="Albert L."/>
            <person name="Andreopoulos W."/>
            <person name="Angelini C."/>
            <person name="Antonin V."/>
            <person name="Barry K.W."/>
            <person name="Bougher N.L."/>
            <person name="Buchanan P."/>
            <person name="Buyck B."/>
            <person name="Bense V."/>
            <person name="Catcheside P."/>
            <person name="Chovatia M."/>
            <person name="Cooper J."/>
            <person name="Damon W."/>
            <person name="Desjardin D."/>
            <person name="Finy P."/>
            <person name="Geml J."/>
            <person name="Haridas S."/>
            <person name="Hughes K."/>
            <person name="Justo A."/>
            <person name="Karasinski D."/>
            <person name="Kautmanova I."/>
            <person name="Kiss B."/>
            <person name="Kocsube S."/>
            <person name="Kotiranta H."/>
            <person name="LaButti K.M."/>
            <person name="Lechner B.E."/>
            <person name="Liimatainen K."/>
            <person name="Lipzen A."/>
            <person name="Lukacs Z."/>
            <person name="Mihaltcheva S."/>
            <person name="Morgado L.N."/>
            <person name="Niskanen T."/>
            <person name="Noordeloos M.E."/>
            <person name="Ohm R.A."/>
            <person name="Ortiz-Santana B."/>
            <person name="Ovrebo C."/>
            <person name="Racz N."/>
            <person name="Riley R."/>
            <person name="Savchenko A."/>
            <person name="Shiryaev A."/>
            <person name="Soop K."/>
            <person name="Spirin V."/>
            <person name="Szebenyi C."/>
            <person name="Tomsovsky M."/>
            <person name="Tulloss R.E."/>
            <person name="Uehling J."/>
            <person name="Grigoriev I.V."/>
            <person name="Vagvolgyi C."/>
            <person name="Papp T."/>
            <person name="Martin F.M."/>
            <person name="Miettinen O."/>
            <person name="Hibbett D.S."/>
            <person name="Nagy L.G."/>
        </authorList>
    </citation>
    <scope>NUCLEOTIDE SEQUENCE [LARGE SCALE GENOMIC DNA]</scope>
    <source>
        <strain evidence="1 2">NL-1719</strain>
    </source>
</reference>